<reference evidence="11 12" key="1">
    <citation type="journal article" date="2023" name="Elife">
        <title>Identification of key yeast species and microbe-microbe interactions impacting larval growth of Drosophila in the wild.</title>
        <authorList>
            <person name="Mure A."/>
            <person name="Sugiura Y."/>
            <person name="Maeda R."/>
            <person name="Honda K."/>
            <person name="Sakurai N."/>
            <person name="Takahashi Y."/>
            <person name="Watada M."/>
            <person name="Katoh T."/>
            <person name="Gotoh A."/>
            <person name="Gotoh Y."/>
            <person name="Taniguchi I."/>
            <person name="Nakamura K."/>
            <person name="Hayashi T."/>
            <person name="Katayama T."/>
            <person name="Uemura T."/>
            <person name="Hattori Y."/>
        </authorList>
    </citation>
    <scope>NUCLEOTIDE SEQUENCE [LARGE SCALE GENOMIC DNA]</scope>
    <source>
        <strain evidence="11 12">KH-74</strain>
    </source>
</reference>
<dbReference type="EMBL" id="BTGD01000018">
    <property type="protein sequence ID" value="GMM58094.1"/>
    <property type="molecule type" value="Genomic_DNA"/>
</dbReference>
<evidence type="ECO:0000313" key="12">
    <source>
        <dbReference type="Proteomes" id="UP001377567"/>
    </source>
</evidence>
<feature type="transmembrane region" description="Helical" evidence="9">
    <location>
        <begin position="486"/>
        <end position="507"/>
    </location>
</feature>
<evidence type="ECO:0000256" key="2">
    <source>
        <dbReference type="ARBA" id="ARBA00006983"/>
    </source>
</evidence>
<dbReference type="GO" id="GO:0015171">
    <property type="term" value="F:amino acid transmembrane transporter activity"/>
    <property type="evidence" value="ECO:0007669"/>
    <property type="project" value="TreeGrafter"/>
</dbReference>
<feature type="compositionally biased region" description="Low complexity" evidence="8">
    <location>
        <begin position="8"/>
        <end position="21"/>
    </location>
</feature>
<dbReference type="Gene3D" id="1.20.1740.10">
    <property type="entry name" value="Amino acid/polyamine transporter I"/>
    <property type="match status" value="1"/>
</dbReference>
<sequence>MRRHSIQSTHSSRSGNSAGSHSDVEYVYAPDKKEISTPLDFEEGTTLPAKKKQNLFSVHTAQDDIDNALFDEEDPESRIREDLSRSLKPRHVSLISIAGIIGTGLYLSTSKSLATGGPASLFMNYTIMGMVVYLTMLCLGEMSTFMPISGSFVSYAKKFGSDSFAMALMWNYWFNDAVSVASDLTALQLVMDYWKTSEKGFPYWAASLLFWFLVLCLNVIHVRVYGETEYWLAMLKVIAIIIFFILSIVVNVGHNPQHEYIGFKNWNHGEAPFVNGFKGFASLFVSASFAYGGTESITLTNGETENPIRNTPKIIRTVFWRILIFYVGSTFFIAMNVPYDYPGIASGSVLTSSFTIVFQMAGSRSAGSFMNAVIMTSVVSACNHALFAGSRVMYNMGLEGMLPRSIFCKTNRYKVPYVSVICTSLIGLLAFGSSFIGAGEVWTWLQNIVGVSNQIAWLCIGITSIRFRKGLAKQGLTHELQFKNWTYPWGPWILVIFVSFIILVQGWSAFDPWDVKNFFSVYLELFVFPACFIVWWLIKRDKFVKAEDMDFVTDRYIPTKEVVEMNERLDALKGWPKFKQRLHEYVL</sequence>
<feature type="transmembrane region" description="Helical" evidence="9">
    <location>
        <begin position="230"/>
        <end position="252"/>
    </location>
</feature>
<comment type="caution">
    <text evidence="11">The sequence shown here is derived from an EMBL/GenBank/DDBJ whole genome shotgun (WGS) entry which is preliminary data.</text>
</comment>
<evidence type="ECO:0000256" key="8">
    <source>
        <dbReference type="SAM" id="MobiDB-lite"/>
    </source>
</evidence>
<dbReference type="GO" id="GO:0016020">
    <property type="term" value="C:membrane"/>
    <property type="evidence" value="ECO:0007669"/>
    <property type="project" value="UniProtKB-SubCell"/>
</dbReference>
<feature type="transmembrane region" description="Helical" evidence="9">
    <location>
        <begin position="444"/>
        <end position="465"/>
    </location>
</feature>
<dbReference type="PROSITE" id="PS00218">
    <property type="entry name" value="AMINO_ACID_PERMEASE_1"/>
    <property type="match status" value="1"/>
</dbReference>
<dbReference type="FunFam" id="1.20.1740.10:FF:000001">
    <property type="entry name" value="Amino acid permease"/>
    <property type="match status" value="1"/>
</dbReference>
<evidence type="ECO:0000256" key="7">
    <source>
        <dbReference type="ARBA" id="ARBA00023136"/>
    </source>
</evidence>
<feature type="transmembrane region" description="Helical" evidence="9">
    <location>
        <begin position="415"/>
        <end position="438"/>
    </location>
</feature>
<comment type="subcellular location">
    <subcellularLocation>
        <location evidence="1">Membrane</location>
        <topology evidence="1">Multi-pass membrane protein</topology>
    </subcellularLocation>
</comment>
<keyword evidence="12" id="KW-1185">Reference proteome</keyword>
<evidence type="ECO:0000256" key="9">
    <source>
        <dbReference type="SAM" id="Phobius"/>
    </source>
</evidence>
<keyword evidence="7 9" id="KW-0472">Membrane</keyword>
<feature type="domain" description="Amino acid permease/ SLC12A" evidence="10">
    <location>
        <begin position="91"/>
        <end position="544"/>
    </location>
</feature>
<organism evidence="11 12">
    <name type="scientific">Maudiozyma humilis</name>
    <name type="common">Sour dough yeast</name>
    <name type="synonym">Kazachstania humilis</name>
    <dbReference type="NCBI Taxonomy" id="51915"/>
    <lineage>
        <taxon>Eukaryota</taxon>
        <taxon>Fungi</taxon>
        <taxon>Dikarya</taxon>
        <taxon>Ascomycota</taxon>
        <taxon>Saccharomycotina</taxon>
        <taxon>Saccharomycetes</taxon>
        <taxon>Saccharomycetales</taxon>
        <taxon>Saccharomycetaceae</taxon>
        <taxon>Maudiozyma</taxon>
    </lineage>
</organism>
<feature type="transmembrane region" description="Helical" evidence="9">
    <location>
        <begin position="92"/>
        <end position="109"/>
    </location>
</feature>
<gene>
    <name evidence="11" type="ORF">DAKH74_047100</name>
</gene>
<feature type="transmembrane region" description="Helical" evidence="9">
    <location>
        <begin position="201"/>
        <end position="224"/>
    </location>
</feature>
<keyword evidence="6 9" id="KW-1133">Transmembrane helix</keyword>
<proteinExistence type="inferred from homology"/>
<feature type="transmembrane region" description="Helical" evidence="9">
    <location>
        <begin position="373"/>
        <end position="394"/>
    </location>
</feature>
<dbReference type="Pfam" id="PF00324">
    <property type="entry name" value="AA_permease"/>
    <property type="match status" value="1"/>
</dbReference>
<dbReference type="PANTHER" id="PTHR43341">
    <property type="entry name" value="AMINO ACID PERMEASE"/>
    <property type="match status" value="1"/>
</dbReference>
<accession>A0AAV5S2N6</accession>
<feature type="region of interest" description="Disordered" evidence="8">
    <location>
        <begin position="1"/>
        <end position="26"/>
    </location>
</feature>
<evidence type="ECO:0000256" key="4">
    <source>
        <dbReference type="ARBA" id="ARBA00022692"/>
    </source>
</evidence>
<dbReference type="PANTHER" id="PTHR43341:SF3">
    <property type="entry name" value="AMINO-ACID PERMEASE PB1C11.02-RELATED"/>
    <property type="match status" value="1"/>
</dbReference>
<feature type="transmembrane region" description="Helical" evidence="9">
    <location>
        <begin position="519"/>
        <end position="538"/>
    </location>
</feature>
<dbReference type="AlphaFoldDB" id="A0AAV5S2N6"/>
<comment type="similarity">
    <text evidence="2">Belongs to the amino acid-polyamine-organocation (APC) superfamily. YAT (TC 2.A.3.10) family.</text>
</comment>
<protein>
    <recommendedName>
        <fullName evidence="10">Amino acid permease/ SLC12A domain-containing protein</fullName>
    </recommendedName>
</protein>
<dbReference type="InterPro" id="IPR004840">
    <property type="entry name" value="Amino_acid_permease_CS"/>
</dbReference>
<dbReference type="Proteomes" id="UP001377567">
    <property type="component" value="Unassembled WGS sequence"/>
</dbReference>
<keyword evidence="5" id="KW-0029">Amino-acid transport</keyword>
<name>A0AAV5S2N6_MAUHU</name>
<evidence type="ECO:0000313" key="11">
    <source>
        <dbReference type="EMBL" id="GMM58094.1"/>
    </source>
</evidence>
<evidence type="ECO:0000256" key="5">
    <source>
        <dbReference type="ARBA" id="ARBA00022970"/>
    </source>
</evidence>
<dbReference type="InterPro" id="IPR004841">
    <property type="entry name" value="AA-permease/SLC12A_dom"/>
</dbReference>
<evidence type="ECO:0000256" key="3">
    <source>
        <dbReference type="ARBA" id="ARBA00022448"/>
    </source>
</evidence>
<evidence type="ECO:0000259" key="10">
    <source>
        <dbReference type="Pfam" id="PF00324"/>
    </source>
</evidence>
<keyword evidence="4 9" id="KW-0812">Transmembrane</keyword>
<evidence type="ECO:0000256" key="6">
    <source>
        <dbReference type="ARBA" id="ARBA00022989"/>
    </source>
</evidence>
<feature type="transmembrane region" description="Helical" evidence="9">
    <location>
        <begin position="314"/>
        <end position="334"/>
    </location>
</feature>
<dbReference type="InterPro" id="IPR050524">
    <property type="entry name" value="APC_YAT"/>
</dbReference>
<evidence type="ECO:0000256" key="1">
    <source>
        <dbReference type="ARBA" id="ARBA00004141"/>
    </source>
</evidence>
<keyword evidence="3" id="KW-0813">Transport</keyword>